<keyword evidence="1" id="KW-1133">Transmembrane helix</keyword>
<proteinExistence type="predicted"/>
<dbReference type="OrthoDB" id="2455517at2"/>
<protein>
    <submittedName>
        <fullName evidence="2">Uncharacterized protein</fullName>
    </submittedName>
</protein>
<dbReference type="AlphaFoldDB" id="A0A3A9KC62"/>
<reference evidence="2 3" key="1">
    <citation type="submission" date="2017-10" db="EMBL/GenBank/DDBJ databases">
        <title>Bacillus sp. nov., a halophilic bacterium isolated from a Keqin Lake.</title>
        <authorList>
            <person name="Wang H."/>
        </authorList>
    </citation>
    <scope>NUCLEOTIDE SEQUENCE [LARGE SCALE GENOMIC DNA]</scope>
    <source>
        <strain evidence="2 3">KCTC 13187</strain>
    </source>
</reference>
<dbReference type="EMBL" id="PDOE01000004">
    <property type="protein sequence ID" value="RKL67203.1"/>
    <property type="molecule type" value="Genomic_DNA"/>
</dbReference>
<accession>A0A3A9KC62</accession>
<dbReference type="Proteomes" id="UP000281498">
    <property type="component" value="Unassembled WGS sequence"/>
</dbReference>
<feature type="transmembrane region" description="Helical" evidence="1">
    <location>
        <begin position="36"/>
        <end position="56"/>
    </location>
</feature>
<gene>
    <name evidence="2" type="ORF">CR203_11890</name>
</gene>
<evidence type="ECO:0000313" key="3">
    <source>
        <dbReference type="Proteomes" id="UP000281498"/>
    </source>
</evidence>
<keyword evidence="1" id="KW-0812">Transmembrane</keyword>
<comment type="caution">
    <text evidence="2">The sequence shown here is derived from an EMBL/GenBank/DDBJ whole genome shotgun (WGS) entry which is preliminary data.</text>
</comment>
<evidence type="ECO:0000256" key="1">
    <source>
        <dbReference type="SAM" id="Phobius"/>
    </source>
</evidence>
<keyword evidence="3" id="KW-1185">Reference proteome</keyword>
<dbReference type="RefSeq" id="WP_110937310.1">
    <property type="nucleotide sequence ID" value="NZ_KZ614146.1"/>
</dbReference>
<name>A0A3A9KC62_9BACI</name>
<keyword evidence="1" id="KW-0472">Membrane</keyword>
<sequence>MGMLIILVIIGLIVYFMKKGIDNKIIRSNSKGLKWLFLGYLSILVLSVPVAFLLPIETESLKGEIAKGDVVHEQDIYIEDALLKGEIEELVDKNKTELWAFDYENDVLNIEQKAEEFYVAVYLEETSEYTEMIEATYFYPRLIVDEWDFSNEVSPIRVELKNNSLNIYEPLSVTINHGEFEMGFPMSQFYGESKMMGRSSSSSMGGQILYLKVPEGLEIGDDTNVDIIKVE</sequence>
<organism evidence="2 3">
    <name type="scientific">Salipaludibacillus neizhouensis</name>
    <dbReference type="NCBI Taxonomy" id="885475"/>
    <lineage>
        <taxon>Bacteria</taxon>
        <taxon>Bacillati</taxon>
        <taxon>Bacillota</taxon>
        <taxon>Bacilli</taxon>
        <taxon>Bacillales</taxon>
        <taxon>Bacillaceae</taxon>
    </lineage>
</organism>
<evidence type="ECO:0000313" key="2">
    <source>
        <dbReference type="EMBL" id="RKL67203.1"/>
    </source>
</evidence>